<keyword evidence="1" id="KW-1133">Transmembrane helix</keyword>
<gene>
    <name evidence="2" type="ORF">A2382_01665</name>
</gene>
<evidence type="ECO:0000313" key="3">
    <source>
        <dbReference type="Proteomes" id="UP000178999"/>
    </source>
</evidence>
<dbReference type="AlphaFoldDB" id="A0A1F8CV45"/>
<comment type="caution">
    <text evidence="2">The sequence shown here is derived from an EMBL/GenBank/DDBJ whole genome shotgun (WGS) entry which is preliminary data.</text>
</comment>
<reference evidence="2 3" key="1">
    <citation type="journal article" date="2016" name="Nat. Commun.">
        <title>Thousands of microbial genomes shed light on interconnected biogeochemical processes in an aquifer system.</title>
        <authorList>
            <person name="Anantharaman K."/>
            <person name="Brown C.T."/>
            <person name="Hug L.A."/>
            <person name="Sharon I."/>
            <person name="Castelle C.J."/>
            <person name="Probst A.J."/>
            <person name="Thomas B.C."/>
            <person name="Singh A."/>
            <person name="Wilkins M.J."/>
            <person name="Karaoz U."/>
            <person name="Brodie E.L."/>
            <person name="Williams K.H."/>
            <person name="Hubbard S.S."/>
            <person name="Banfield J.F."/>
        </authorList>
    </citation>
    <scope>NUCLEOTIDE SEQUENCE [LARGE SCALE GENOMIC DNA]</scope>
</reference>
<keyword evidence="1" id="KW-0812">Transmembrane</keyword>
<dbReference type="Proteomes" id="UP000178999">
    <property type="component" value="Unassembled WGS sequence"/>
</dbReference>
<sequence>MKPWKRKVRWLVGFIGGMPIAALLAFGMDFVFVGVLVLQLYTTHIKEESKNFFSGSDKIASVEEDGFYTALMVWMIAWPVLAILYIGFKVITM</sequence>
<dbReference type="EMBL" id="MGHY01000004">
    <property type="protein sequence ID" value="OGM80131.1"/>
    <property type="molecule type" value="Genomic_DNA"/>
</dbReference>
<organism evidence="2 3">
    <name type="scientific">Candidatus Woesebacteria bacterium RIFOXYB1_FULL_38_16</name>
    <dbReference type="NCBI Taxonomy" id="1802538"/>
    <lineage>
        <taxon>Bacteria</taxon>
        <taxon>Candidatus Woeseibacteriota</taxon>
    </lineage>
</organism>
<protein>
    <submittedName>
        <fullName evidence="2">Uncharacterized protein</fullName>
    </submittedName>
</protein>
<feature type="transmembrane region" description="Helical" evidence="1">
    <location>
        <begin position="12"/>
        <end position="41"/>
    </location>
</feature>
<evidence type="ECO:0000313" key="2">
    <source>
        <dbReference type="EMBL" id="OGM80131.1"/>
    </source>
</evidence>
<feature type="transmembrane region" description="Helical" evidence="1">
    <location>
        <begin position="67"/>
        <end position="88"/>
    </location>
</feature>
<name>A0A1F8CV45_9BACT</name>
<proteinExistence type="predicted"/>
<keyword evidence="1" id="KW-0472">Membrane</keyword>
<evidence type="ECO:0000256" key="1">
    <source>
        <dbReference type="SAM" id="Phobius"/>
    </source>
</evidence>
<accession>A0A1F8CV45</accession>